<feature type="compositionally biased region" description="Basic and acidic residues" evidence="1">
    <location>
        <begin position="39"/>
        <end position="61"/>
    </location>
</feature>
<evidence type="ECO:0000256" key="1">
    <source>
        <dbReference type="SAM" id="MobiDB-lite"/>
    </source>
</evidence>
<dbReference type="InterPro" id="IPR006462">
    <property type="entry name" value="MS5"/>
</dbReference>
<reference evidence="2" key="1">
    <citation type="submission" date="2016-07" db="EMBL/GenBank/DDBJ databases">
        <title>De novo transcriptome assembly of four accessions of the metal hyperaccumulator plant Noccaea caerulescens.</title>
        <authorList>
            <person name="Blande D."/>
            <person name="Halimaa P."/>
            <person name="Tervahauta A.I."/>
            <person name="Aarts M.G."/>
            <person name="Karenlampi S.O."/>
        </authorList>
    </citation>
    <scope>NUCLEOTIDE SEQUENCE</scope>
</reference>
<protein>
    <submittedName>
        <fullName evidence="2">UPF0725 protein</fullName>
    </submittedName>
</protein>
<feature type="region of interest" description="Disordered" evidence="1">
    <location>
        <begin position="1"/>
        <end position="61"/>
    </location>
</feature>
<dbReference type="AlphaFoldDB" id="A0A1J3HIW6"/>
<dbReference type="PANTHER" id="PTHR31260:SF50">
    <property type="entry name" value="MS5 PROTEIN"/>
    <property type="match status" value="1"/>
</dbReference>
<name>A0A1J3HIW6_NOCCA</name>
<dbReference type="NCBIfam" id="TIGR01572">
    <property type="entry name" value="A_thl_para_3677"/>
    <property type="match status" value="1"/>
</dbReference>
<dbReference type="EMBL" id="GEVL01009399">
    <property type="protein sequence ID" value="JAU67942.1"/>
    <property type="molecule type" value="Transcribed_RNA"/>
</dbReference>
<dbReference type="Pfam" id="PF04776">
    <property type="entry name" value="protein_MS5"/>
    <property type="match status" value="1"/>
</dbReference>
<accession>A0A1J3HIW6</accession>
<dbReference type="PANTHER" id="PTHR31260">
    <property type="entry name" value="CYSTATIN/MONELLIN SUPERFAMILY PROTEIN"/>
    <property type="match status" value="1"/>
</dbReference>
<organism evidence="2">
    <name type="scientific">Noccaea caerulescens</name>
    <name type="common">Alpine penny-cress</name>
    <name type="synonym">Thlaspi caerulescens</name>
    <dbReference type="NCBI Taxonomy" id="107243"/>
    <lineage>
        <taxon>Eukaryota</taxon>
        <taxon>Viridiplantae</taxon>
        <taxon>Streptophyta</taxon>
        <taxon>Embryophyta</taxon>
        <taxon>Tracheophyta</taxon>
        <taxon>Spermatophyta</taxon>
        <taxon>Magnoliopsida</taxon>
        <taxon>eudicotyledons</taxon>
        <taxon>Gunneridae</taxon>
        <taxon>Pentapetalae</taxon>
        <taxon>rosids</taxon>
        <taxon>malvids</taxon>
        <taxon>Brassicales</taxon>
        <taxon>Brassicaceae</taxon>
        <taxon>Coluteocarpeae</taxon>
        <taxon>Noccaea</taxon>
    </lineage>
</organism>
<sequence length="374" mass="43880">MGEVVAAGRNPSRIEKKKRKRKRETMLEKKKENKRKKQARDEIESVEKRKEQLEKEEEKQWSQRIDKYELEKEKLEKRKEELKKREEKLKKTKNQLMEETRTRIAEYWGRVWKSDGFDIEGLVLETYLGGMQAYVCKKPNDCPILVSLYAKIGLHRYNMLQEANLQLRSIKKYNTKSVCGFMPASYYITLEAVDPATGSVAPFQVSSHERCKSDMDVRFIVARPQETGTNGMVFRSNAPGFYNIPVPEWPSENDQKQFYLVQESELKENDWIRLYLELEFVTTNRRIPDPKLSDLKIVEVMVDTKENVEQPNERLKGFKDAVVYIKYDQDLGEGQVCKRRAIIRRAVDLRTGHMSLKGHHHSLQVKIDDSENAA</sequence>
<gene>
    <name evidence="2" type="ORF">LE_TR1531_c0_g1_i1_g.4101</name>
</gene>
<proteinExistence type="predicted"/>
<evidence type="ECO:0000313" key="2">
    <source>
        <dbReference type="EMBL" id="JAU67942.1"/>
    </source>
</evidence>